<evidence type="ECO:0000313" key="9">
    <source>
        <dbReference type="EMBL" id="ANB14010.1"/>
    </source>
</evidence>
<protein>
    <recommendedName>
        <fullName evidence="6">Transcription initiation factor TFIID subunit 11</fullName>
    </recommendedName>
</protein>
<evidence type="ECO:0000256" key="6">
    <source>
        <dbReference type="ARBA" id="ARBA00072882"/>
    </source>
</evidence>
<proteinExistence type="inferred from homology"/>
<evidence type="ECO:0000256" key="3">
    <source>
        <dbReference type="ARBA" id="ARBA00023015"/>
    </source>
</evidence>
<dbReference type="GO" id="GO:0051123">
    <property type="term" value="P:RNA polymerase II preinitiation complex assembly"/>
    <property type="evidence" value="ECO:0007669"/>
    <property type="project" value="InterPro"/>
</dbReference>
<dbReference type="OrthoDB" id="28335at2759"/>
<comment type="similarity">
    <text evidence="2">Belongs to the TAF11 family.</text>
</comment>
<keyword evidence="4" id="KW-0804">Transcription</keyword>
<evidence type="ECO:0000256" key="1">
    <source>
        <dbReference type="ARBA" id="ARBA00004123"/>
    </source>
</evidence>
<dbReference type="FunFam" id="1.10.20.10:FF:000061">
    <property type="entry name" value="TFIID subunit"/>
    <property type="match status" value="1"/>
</dbReference>
<dbReference type="InterPro" id="IPR045127">
    <property type="entry name" value="TAF11-like"/>
</dbReference>
<evidence type="ECO:0000256" key="2">
    <source>
        <dbReference type="ARBA" id="ARBA00009788"/>
    </source>
</evidence>
<dbReference type="EMBL" id="CP014502">
    <property type="protein sequence ID" value="ANB14010.1"/>
    <property type="molecule type" value="Genomic_DNA"/>
</dbReference>
<dbReference type="InterPro" id="IPR006809">
    <property type="entry name" value="TAFII28_dom"/>
</dbReference>
<evidence type="ECO:0000256" key="7">
    <source>
        <dbReference type="SAM" id="MobiDB-lite"/>
    </source>
</evidence>
<dbReference type="InterPro" id="IPR009072">
    <property type="entry name" value="Histone-fold"/>
</dbReference>
<keyword evidence="10" id="KW-1185">Reference proteome</keyword>
<gene>
    <name evidence="9" type="primary">TAF11</name>
    <name evidence="9" type="ORF">AWJ20_4965</name>
</gene>
<dbReference type="CDD" id="cd08048">
    <property type="entry name" value="HFD_TAF11"/>
    <property type="match status" value="1"/>
</dbReference>
<dbReference type="Pfam" id="PF04719">
    <property type="entry name" value="TAFII28"/>
    <property type="match status" value="1"/>
</dbReference>
<dbReference type="GeneID" id="30037154"/>
<reference evidence="9 10" key="1">
    <citation type="submission" date="2016-02" db="EMBL/GenBank/DDBJ databases">
        <title>Complete genome sequence and transcriptome regulation of the pentose utilising yeast Sugiyamaella lignohabitans.</title>
        <authorList>
            <person name="Bellasio M."/>
            <person name="Peymann A."/>
            <person name="Valli M."/>
            <person name="Sipitzky M."/>
            <person name="Graf A."/>
            <person name="Sauer M."/>
            <person name="Marx H."/>
            <person name="Mattanovich D."/>
        </authorList>
    </citation>
    <scope>NUCLEOTIDE SEQUENCE [LARGE SCALE GENOMIC DNA]</scope>
    <source>
        <strain evidence="9 10">CBS 10342</strain>
    </source>
</reference>
<evidence type="ECO:0000256" key="5">
    <source>
        <dbReference type="ARBA" id="ARBA00023242"/>
    </source>
</evidence>
<dbReference type="Gene3D" id="1.10.20.10">
    <property type="entry name" value="Histone, subunit A"/>
    <property type="match status" value="1"/>
</dbReference>
<evidence type="ECO:0000259" key="8">
    <source>
        <dbReference type="Pfam" id="PF04719"/>
    </source>
</evidence>
<dbReference type="GO" id="GO:0005669">
    <property type="term" value="C:transcription factor TFIID complex"/>
    <property type="evidence" value="ECO:0007669"/>
    <property type="project" value="EnsemblFungi"/>
</dbReference>
<dbReference type="PANTHER" id="PTHR13218">
    <property type="entry name" value="TRANSCRIPTION INITIATION FACTOR TFIID SUBUNIT 11-RELATED"/>
    <property type="match status" value="1"/>
</dbReference>
<feature type="compositionally biased region" description="Basic and acidic residues" evidence="7">
    <location>
        <begin position="8"/>
        <end position="17"/>
    </location>
</feature>
<evidence type="ECO:0000256" key="4">
    <source>
        <dbReference type="ARBA" id="ARBA00023163"/>
    </source>
</evidence>
<organism evidence="9 10">
    <name type="scientific">Sugiyamaella lignohabitans</name>
    <dbReference type="NCBI Taxonomy" id="796027"/>
    <lineage>
        <taxon>Eukaryota</taxon>
        <taxon>Fungi</taxon>
        <taxon>Dikarya</taxon>
        <taxon>Ascomycota</taxon>
        <taxon>Saccharomycotina</taxon>
        <taxon>Dipodascomycetes</taxon>
        <taxon>Dipodascales</taxon>
        <taxon>Trichomonascaceae</taxon>
        <taxon>Sugiyamaella</taxon>
    </lineage>
</organism>
<dbReference type="SUPFAM" id="SSF47113">
    <property type="entry name" value="Histone-fold"/>
    <property type="match status" value="1"/>
</dbReference>
<accession>A0A161HF12</accession>
<keyword evidence="3" id="KW-0805">Transcription regulation</keyword>
<comment type="subcellular location">
    <subcellularLocation>
        <location evidence="1">Nucleus</location>
    </subcellularLocation>
</comment>
<evidence type="ECO:0000313" key="10">
    <source>
        <dbReference type="Proteomes" id="UP000189580"/>
    </source>
</evidence>
<dbReference type="KEGG" id="slb:AWJ20_4965"/>
<dbReference type="Proteomes" id="UP000189580">
    <property type="component" value="Chromosome d"/>
</dbReference>
<dbReference type="PANTHER" id="PTHR13218:SF8">
    <property type="entry name" value="TRANSCRIPTION INITIATION FACTOR TFIID SUBUNIT 11"/>
    <property type="match status" value="1"/>
</dbReference>
<feature type="region of interest" description="Disordered" evidence="7">
    <location>
        <begin position="1"/>
        <end position="62"/>
    </location>
</feature>
<name>A0A161HF12_9ASCO</name>
<sequence>MPPRKSKKEASRLKSEAARTPSAGDGLDDDDNFVAHAGNSERRPDQYDEEEEEDDDEDDAMGLGVTSARAGANGMAGLSVGGENGAINGVMAADLEREKMNLLLANFNEDQMSRYEAFRRANINRNGVKKLANAILNQSITPNVAVALSGMSKVFVGEVVERARDIQLRMNPPQSFEEYENRGAVPLKPEHLREAWRMMKLEAGTVPNAHWRRQGNADGMFFR</sequence>
<dbReference type="AlphaFoldDB" id="A0A161HF12"/>
<dbReference type="RefSeq" id="XP_018736487.1">
    <property type="nucleotide sequence ID" value="XM_018882072.1"/>
</dbReference>
<keyword evidence="5" id="KW-0539">Nucleus</keyword>
<dbReference type="GO" id="GO:0016251">
    <property type="term" value="F:RNA polymerase II general transcription initiation factor activity"/>
    <property type="evidence" value="ECO:0007669"/>
    <property type="project" value="TreeGrafter"/>
</dbReference>
<dbReference type="GO" id="GO:0046982">
    <property type="term" value="F:protein heterodimerization activity"/>
    <property type="evidence" value="ECO:0007669"/>
    <property type="project" value="InterPro"/>
</dbReference>
<feature type="domain" description="TAFII28-like protein" evidence="8">
    <location>
        <begin position="102"/>
        <end position="197"/>
    </location>
</feature>
<feature type="compositionally biased region" description="Acidic residues" evidence="7">
    <location>
        <begin position="47"/>
        <end position="60"/>
    </location>
</feature>